<dbReference type="RefSeq" id="WP_191281941.1">
    <property type="nucleotide sequence ID" value="NZ_BNAI01000001.1"/>
</dbReference>
<evidence type="ECO:0000313" key="1">
    <source>
        <dbReference type="EMBL" id="GHF08585.1"/>
    </source>
</evidence>
<dbReference type="EMBL" id="BNAI01000001">
    <property type="protein sequence ID" value="GHF08585.1"/>
    <property type="molecule type" value="Genomic_DNA"/>
</dbReference>
<proteinExistence type="predicted"/>
<gene>
    <name evidence="1" type="ORF">GCM10011600_06790</name>
</gene>
<keyword evidence="2" id="KW-1185">Reference proteome</keyword>
<sequence>MSSGETANDELRITGRVSQVEFEESVRGYRGAALVVEDARSLSSLEPLRGLTEIETLMIDGPFAILDLSPLETLSAVRHIRYGNADLGNDKTVAIRELGWVRSLRSLEKLELIGVRLLEPDLSPLLEVPLLRELSLPLRRAYRRTVFAYADANVAFRQLADSYRGLDDFRETNGLPAQ</sequence>
<dbReference type="InterPro" id="IPR032675">
    <property type="entry name" value="LRR_dom_sf"/>
</dbReference>
<dbReference type="Proteomes" id="UP000617531">
    <property type="component" value="Unassembled WGS sequence"/>
</dbReference>
<accession>A0A8J3GNV4</accession>
<evidence type="ECO:0000313" key="2">
    <source>
        <dbReference type="Proteomes" id="UP000617531"/>
    </source>
</evidence>
<comment type="caution">
    <text evidence="1">The sequence shown here is derived from an EMBL/GenBank/DDBJ whole genome shotgun (WGS) entry which is preliminary data.</text>
</comment>
<organism evidence="1 2">
    <name type="scientific">Pseudolysinimonas yzui</name>
    <dbReference type="NCBI Taxonomy" id="2708254"/>
    <lineage>
        <taxon>Bacteria</taxon>
        <taxon>Bacillati</taxon>
        <taxon>Actinomycetota</taxon>
        <taxon>Actinomycetes</taxon>
        <taxon>Micrococcales</taxon>
        <taxon>Microbacteriaceae</taxon>
        <taxon>Pseudolysinimonas</taxon>
    </lineage>
</organism>
<reference evidence="1" key="2">
    <citation type="submission" date="2020-09" db="EMBL/GenBank/DDBJ databases">
        <authorList>
            <person name="Sun Q."/>
            <person name="Zhou Y."/>
        </authorList>
    </citation>
    <scope>NUCLEOTIDE SEQUENCE</scope>
    <source>
        <strain evidence="1">CGMCC 1.16548</strain>
    </source>
</reference>
<name>A0A8J3GNV4_9MICO</name>
<dbReference type="AlphaFoldDB" id="A0A8J3GNV4"/>
<evidence type="ECO:0008006" key="3">
    <source>
        <dbReference type="Google" id="ProtNLM"/>
    </source>
</evidence>
<dbReference type="Gene3D" id="3.80.10.10">
    <property type="entry name" value="Ribonuclease Inhibitor"/>
    <property type="match status" value="1"/>
</dbReference>
<reference evidence="1" key="1">
    <citation type="journal article" date="2014" name="Int. J. Syst. Evol. Microbiol.">
        <title>Complete genome sequence of Corynebacterium casei LMG S-19264T (=DSM 44701T), isolated from a smear-ripened cheese.</title>
        <authorList>
            <consortium name="US DOE Joint Genome Institute (JGI-PGF)"/>
            <person name="Walter F."/>
            <person name="Albersmeier A."/>
            <person name="Kalinowski J."/>
            <person name="Ruckert C."/>
        </authorList>
    </citation>
    <scope>NUCLEOTIDE SEQUENCE</scope>
    <source>
        <strain evidence="1">CGMCC 1.16548</strain>
    </source>
</reference>
<protein>
    <recommendedName>
        <fullName evidence="3">Leucine-rich repeat domain-containing protein</fullName>
    </recommendedName>
</protein>